<proteinExistence type="predicted"/>
<feature type="compositionally biased region" description="Acidic residues" evidence="1">
    <location>
        <begin position="1096"/>
        <end position="1105"/>
    </location>
</feature>
<feature type="region of interest" description="Disordered" evidence="1">
    <location>
        <begin position="122"/>
        <end position="294"/>
    </location>
</feature>
<feature type="compositionally biased region" description="Polar residues" evidence="1">
    <location>
        <begin position="742"/>
        <end position="755"/>
    </location>
</feature>
<feature type="compositionally biased region" description="Polar residues" evidence="1">
    <location>
        <begin position="1633"/>
        <end position="1643"/>
    </location>
</feature>
<evidence type="ECO:0000313" key="3">
    <source>
        <dbReference type="EMBL" id="KAI1849574.1"/>
    </source>
</evidence>
<evidence type="ECO:0000256" key="1">
    <source>
        <dbReference type="SAM" id="MobiDB-lite"/>
    </source>
</evidence>
<feature type="region of interest" description="Disordered" evidence="1">
    <location>
        <begin position="971"/>
        <end position="1007"/>
    </location>
</feature>
<organism evidence="3 4">
    <name type="scientific">Neoarthrinium moseri</name>
    <dbReference type="NCBI Taxonomy" id="1658444"/>
    <lineage>
        <taxon>Eukaryota</taxon>
        <taxon>Fungi</taxon>
        <taxon>Dikarya</taxon>
        <taxon>Ascomycota</taxon>
        <taxon>Pezizomycotina</taxon>
        <taxon>Sordariomycetes</taxon>
        <taxon>Xylariomycetidae</taxon>
        <taxon>Amphisphaeriales</taxon>
        <taxon>Apiosporaceae</taxon>
        <taxon>Neoarthrinium</taxon>
    </lineage>
</organism>
<feature type="compositionally biased region" description="Basic and acidic residues" evidence="1">
    <location>
        <begin position="927"/>
        <end position="943"/>
    </location>
</feature>
<accession>A0A9Q0AIK8</accession>
<feature type="compositionally biased region" description="Basic residues" evidence="1">
    <location>
        <begin position="265"/>
        <end position="277"/>
    </location>
</feature>
<feature type="compositionally biased region" description="Acidic residues" evidence="1">
    <location>
        <begin position="468"/>
        <end position="478"/>
    </location>
</feature>
<feature type="region of interest" description="Disordered" evidence="1">
    <location>
        <begin position="1312"/>
        <end position="1339"/>
    </location>
</feature>
<feature type="compositionally biased region" description="Basic and acidic residues" evidence="1">
    <location>
        <begin position="244"/>
        <end position="255"/>
    </location>
</feature>
<reference evidence="3" key="1">
    <citation type="submission" date="2021-03" db="EMBL/GenBank/DDBJ databases">
        <title>Revisited historic fungal species revealed as producer of novel bioactive compounds through whole genome sequencing and comparative genomics.</title>
        <authorList>
            <person name="Vignolle G.A."/>
            <person name="Hochenegger N."/>
            <person name="Mach R.L."/>
            <person name="Mach-Aigner A.R."/>
            <person name="Javad Rahimi M."/>
            <person name="Salim K.A."/>
            <person name="Chan C.M."/>
            <person name="Lim L.B.L."/>
            <person name="Cai F."/>
            <person name="Druzhinina I.S."/>
            <person name="U'Ren J.M."/>
            <person name="Derntl C."/>
        </authorList>
    </citation>
    <scope>NUCLEOTIDE SEQUENCE</scope>
    <source>
        <strain evidence="3">TUCIM 5799</strain>
    </source>
</reference>
<feature type="region of interest" description="Disordered" evidence="1">
    <location>
        <begin position="1352"/>
        <end position="1372"/>
    </location>
</feature>
<feature type="region of interest" description="Disordered" evidence="1">
    <location>
        <begin position="354"/>
        <end position="718"/>
    </location>
</feature>
<dbReference type="InterPro" id="IPR055781">
    <property type="entry name" value="DUF7357"/>
</dbReference>
<feature type="compositionally biased region" description="Basic and acidic residues" evidence="1">
    <location>
        <begin position="1464"/>
        <end position="1480"/>
    </location>
</feature>
<feature type="compositionally biased region" description="Acidic residues" evidence="1">
    <location>
        <begin position="971"/>
        <end position="983"/>
    </location>
</feature>
<feature type="region of interest" description="Disordered" evidence="1">
    <location>
        <begin position="735"/>
        <end position="782"/>
    </location>
</feature>
<feature type="compositionally biased region" description="Acidic residues" evidence="1">
    <location>
        <begin position="204"/>
        <end position="229"/>
    </location>
</feature>
<feature type="compositionally biased region" description="Acidic residues" evidence="1">
    <location>
        <begin position="390"/>
        <end position="410"/>
    </location>
</feature>
<feature type="compositionally biased region" description="Low complexity" evidence="1">
    <location>
        <begin position="1436"/>
        <end position="1459"/>
    </location>
</feature>
<dbReference type="Proteomes" id="UP000829685">
    <property type="component" value="Unassembled WGS sequence"/>
</dbReference>
<feature type="compositionally biased region" description="Acidic residues" evidence="1">
    <location>
        <begin position="582"/>
        <end position="621"/>
    </location>
</feature>
<feature type="region of interest" description="Disordered" evidence="1">
    <location>
        <begin position="1399"/>
        <end position="1421"/>
    </location>
</feature>
<feature type="compositionally biased region" description="Basic and acidic residues" evidence="1">
    <location>
        <begin position="987"/>
        <end position="1000"/>
    </location>
</feature>
<feature type="compositionally biased region" description="Low complexity" evidence="1">
    <location>
        <begin position="647"/>
        <end position="661"/>
    </location>
</feature>
<feature type="region of interest" description="Disordered" evidence="1">
    <location>
        <begin position="1436"/>
        <end position="1668"/>
    </location>
</feature>
<feature type="compositionally biased region" description="Polar residues" evidence="1">
    <location>
        <begin position="1352"/>
        <end position="1364"/>
    </location>
</feature>
<feature type="compositionally biased region" description="Low complexity" evidence="1">
    <location>
        <begin position="454"/>
        <end position="465"/>
    </location>
</feature>
<protein>
    <recommendedName>
        <fullName evidence="2">DUF7357 domain-containing protein</fullName>
    </recommendedName>
</protein>
<feature type="compositionally biased region" description="Polar residues" evidence="1">
    <location>
        <begin position="686"/>
        <end position="710"/>
    </location>
</feature>
<sequence length="1694" mass="184482">MRLRLVVRRNGLPEANVVWPVPPHNSPTVAKLLEQVNDILPLESGEWGLEDYAVELRGSDGSSFECLHFQSVRDVLKDDDQIFIRPLFTDDLRRRRVSGRHQISTDGKHLIDGIAFGRPLLKAPRGRPAFDIPPRKRRRIGYEDHDADDHDEEDEDDADYEQGEEDEEEEEEDEEDTPMLLLTNGEDEHRESRRRSVRLATDFDNLDADDIDEEEPGSDENADHDDEDLTRELQDLQSPGGTHGIDRHSAERERASPLQDGQPRRFSRPGSPRRSRGRRSETPQPVPSSHEDSSLDLEVLDKISTLRAAFPAAPLRVCREILTAEDGDLRKSYLALLQGFKPAISESDLVKRWHQRLPGPGSSGNLETSPRQPPQPAAGVDESTAKSANEVDDDAQDQEDAESDEDDDGDVTPFVRRFDRQGLPPGTISSGNGLKAMAGISASFTSSRAHGESKATSATLTASKTSFDDLDEADEDDTSSSAASSSSGSSSEEGELSDPSSSDDSSSANDEDEDPASGDASNNEARSDSSTSSSEDGGDNHDDSDDDSGPEEMTAKSTAKSKPIGRTASGKDSSDATSSSSEDSDADDETSSSSESSDDESSDDDSSNPESSPESESDEDALAAKRTTKHAMALQQGLCLPSGETTQSQSPSVPSQHAVPPGQGKSATRKRNIRRREAERAKKQVAQAQTPEHTQANTSLALPISTSASLENDKSKEQELFEAKRQALLDALANGGVEVGPGSQSGLEGSIAPQTNKRKRNEADSAKAADTEANEVEASIPRDDSVTAALTLEAPSPDSVKRRRLDLGAGRRMLFGALGLRNPRTKDDEDNLRNRLMKDVRPLQNARLAEDDGKASTAETEIGKENAAENTTADPDAWKDRIVYRAVECCQADVVLSEPPFPFVQRWDPQQQGNWFTKKNKRGGRGKKAERNQLHFYQDDSRGTKGSYGDSQGWDESYYNEATGAGQESLDADVELNYDDVEQPLDSTRDRGDETTRLSDLDDLPPLPDIVEDLKPLQPGEAQNGMVITWKQYILSKATNWQPQLLSLTGVICRIDDNTAGLEVVLAKRDRDLEHAEKQYDDRTGQRIYDKFEAPDLGEEEDEDEDTRRANEGYRTLSFDTMMDPRIVQPAISLDETSLEPIVPSIEDRPEELLAETETAVDFRDTTFEGFGDEIEPQRQEAAELMDTTSELPKATKGHVETPGPGTATEQRETPALGTSNISSDDHAEQERQPANLSLSDTSQISSPSRQLQAETISQLLEPSPNQGTADDVSPVADEPTSEHAMTDLVSDGGEDSSLHIHDAELITGTPKVTYPTLMGRPSSAGSAHSGRQPDLSMDLGIAGEDSFRATTEGSINEDQNTGPSPLLGEDSTVVYGERDSAKPTPSPVIDQLNQKIEFSTKAKETPGSKMSSVPSSSRASSSSLASLNTLWCTATSSRRTQSPSRTQLLSSLKSQKSQAARNQNHEYEEAMQKLDRSSDDDVSEDASRISGSFRPDRQSLKLPTQFSSIDNVPNNDWDVNDSSSDRSSLRTPRAQTDVKFSTSVIACDGGLHRNSPESVVAIKTRESPPATRTRKAAQSSQPKFSVPRGTQVLEISSDSDDPKFAEDYADDDADEKYSPASPPKGSRWAKKSNPTRSSTAPLASQKGLASKANVGAISAPQNSYGPQLKDMESAAAVIKRIKGKGKRKSYARI</sequence>
<comment type="caution">
    <text evidence="3">The sequence shown here is derived from an EMBL/GenBank/DDBJ whole genome shotgun (WGS) entry which is preliminary data.</text>
</comment>
<feature type="compositionally biased region" description="Basic and acidic residues" evidence="1">
    <location>
        <begin position="761"/>
        <end position="770"/>
    </location>
</feature>
<gene>
    <name evidence="3" type="ORF">JX265_013580</name>
</gene>
<feature type="compositionally biased region" description="Low complexity" evidence="1">
    <location>
        <begin position="1409"/>
        <end position="1421"/>
    </location>
</feature>
<feature type="compositionally biased region" description="Acidic residues" evidence="1">
    <location>
        <begin position="149"/>
        <end position="177"/>
    </location>
</feature>
<evidence type="ECO:0000313" key="4">
    <source>
        <dbReference type="Proteomes" id="UP000829685"/>
    </source>
</evidence>
<name>A0A9Q0AIK8_9PEZI</name>
<feature type="region of interest" description="Disordered" evidence="1">
    <location>
        <begin position="914"/>
        <end position="955"/>
    </location>
</feature>
<feature type="compositionally biased region" description="Low complexity" evidence="1">
    <location>
        <begin position="1511"/>
        <end position="1523"/>
    </location>
</feature>
<dbReference type="Pfam" id="PF24054">
    <property type="entry name" value="DUF7357"/>
    <property type="match status" value="1"/>
</dbReference>
<evidence type="ECO:0000259" key="2">
    <source>
        <dbReference type="Pfam" id="PF24054"/>
    </source>
</evidence>
<feature type="region of interest" description="Disordered" evidence="1">
    <location>
        <begin position="847"/>
        <end position="873"/>
    </location>
</feature>
<feature type="compositionally biased region" description="Polar residues" evidence="1">
    <location>
        <begin position="1233"/>
        <end position="1269"/>
    </location>
</feature>
<feature type="compositionally biased region" description="Low complexity" evidence="1">
    <location>
        <begin position="521"/>
        <end position="535"/>
    </location>
</feature>
<feature type="region of interest" description="Disordered" evidence="1">
    <location>
        <begin position="1190"/>
        <end position="1300"/>
    </location>
</feature>
<feature type="domain" description="DUF7357" evidence="2">
    <location>
        <begin position="1"/>
        <end position="135"/>
    </location>
</feature>
<keyword evidence="4" id="KW-1185">Reference proteome</keyword>
<feature type="region of interest" description="Disordered" evidence="1">
    <location>
        <begin position="1085"/>
        <end position="1110"/>
    </location>
</feature>
<feature type="compositionally biased region" description="Basic and acidic residues" evidence="1">
    <location>
        <begin position="1085"/>
        <end position="1094"/>
    </location>
</feature>
<dbReference type="EMBL" id="JAFIMR010000075">
    <property type="protein sequence ID" value="KAI1849574.1"/>
    <property type="molecule type" value="Genomic_DNA"/>
</dbReference>
<feature type="compositionally biased region" description="Polar residues" evidence="1">
    <location>
        <begin position="1530"/>
        <end position="1545"/>
    </location>
</feature>
<feature type="compositionally biased region" description="Low complexity" evidence="1">
    <location>
        <begin position="479"/>
        <end position="508"/>
    </location>
</feature>